<evidence type="ECO:0000313" key="3">
    <source>
        <dbReference type="EMBL" id="MFC5024774.1"/>
    </source>
</evidence>
<sequence>MPVPPSRAPFAVPLGLGLLLLTGCGASPSTPAAPATPTSDPVPAAPSRVQEADGTLTRDAERYLFLAEGHLVSRCMARQGFAYVVRTPPEAALAGAPPVDFGAVDPADARTRGYGPVPHTDGSTSRFVAEDPNRAYAKGLSPKLRAAYEKALFGDRAKETRIALPDGESITTNPDGCTADVRRALYGGDLAAYLRNDYIENNLDRAVLNRMAADPARDKALGAWKRCMKDRDRPFDDPGAARSAAWKTRKGDRPTATETAIAVADAECRVTSRLTTVLQQLDRTYRARLTRERAAQVNANRATRAEAVRRAGRLLAER</sequence>
<proteinExistence type="predicted"/>
<reference evidence="4" key="1">
    <citation type="journal article" date="2019" name="Int. J. Syst. Evol. Microbiol.">
        <title>The Global Catalogue of Microorganisms (GCM) 10K type strain sequencing project: providing services to taxonomists for standard genome sequencing and annotation.</title>
        <authorList>
            <consortium name="The Broad Institute Genomics Platform"/>
            <consortium name="The Broad Institute Genome Sequencing Center for Infectious Disease"/>
            <person name="Wu L."/>
            <person name="Ma J."/>
        </authorList>
    </citation>
    <scope>NUCLEOTIDE SEQUENCE [LARGE SCALE GENOMIC DNA]</scope>
    <source>
        <strain evidence="4">CGMCC 4.1648</strain>
    </source>
</reference>
<evidence type="ECO:0000256" key="1">
    <source>
        <dbReference type="SAM" id="MobiDB-lite"/>
    </source>
</evidence>
<evidence type="ECO:0008006" key="5">
    <source>
        <dbReference type="Google" id="ProtNLM"/>
    </source>
</evidence>
<dbReference type="EMBL" id="JBHSJD010000017">
    <property type="protein sequence ID" value="MFC5024774.1"/>
    <property type="molecule type" value="Genomic_DNA"/>
</dbReference>
<dbReference type="Proteomes" id="UP001595829">
    <property type="component" value="Unassembled WGS sequence"/>
</dbReference>
<dbReference type="PROSITE" id="PS51257">
    <property type="entry name" value="PROKAR_LIPOPROTEIN"/>
    <property type="match status" value="1"/>
</dbReference>
<evidence type="ECO:0000256" key="2">
    <source>
        <dbReference type="SAM" id="SignalP"/>
    </source>
</evidence>
<feature type="signal peptide" evidence="2">
    <location>
        <begin position="1"/>
        <end position="32"/>
    </location>
</feature>
<dbReference type="RefSeq" id="WP_345691251.1">
    <property type="nucleotide sequence ID" value="NZ_BAABIT010000001.1"/>
</dbReference>
<feature type="region of interest" description="Disordered" evidence="1">
    <location>
        <begin position="28"/>
        <end position="53"/>
    </location>
</feature>
<keyword evidence="4" id="KW-1185">Reference proteome</keyword>
<feature type="compositionally biased region" description="Low complexity" evidence="1">
    <location>
        <begin position="28"/>
        <end position="47"/>
    </location>
</feature>
<protein>
    <recommendedName>
        <fullName evidence="5">Lipoprotein</fullName>
    </recommendedName>
</protein>
<gene>
    <name evidence="3" type="ORF">ACFPM3_21855</name>
</gene>
<comment type="caution">
    <text evidence="3">The sequence shown here is derived from an EMBL/GenBank/DDBJ whole genome shotgun (WGS) entry which is preliminary data.</text>
</comment>
<keyword evidence="2" id="KW-0732">Signal</keyword>
<name>A0ABV9XIE3_9ACTN</name>
<accession>A0ABV9XIE3</accession>
<organism evidence="3 4">
    <name type="scientific">Streptomyces coeruleoprunus</name>
    <dbReference type="NCBI Taxonomy" id="285563"/>
    <lineage>
        <taxon>Bacteria</taxon>
        <taxon>Bacillati</taxon>
        <taxon>Actinomycetota</taxon>
        <taxon>Actinomycetes</taxon>
        <taxon>Kitasatosporales</taxon>
        <taxon>Streptomycetaceae</taxon>
        <taxon>Streptomyces</taxon>
    </lineage>
</organism>
<feature type="chain" id="PRO_5046556821" description="Lipoprotein" evidence="2">
    <location>
        <begin position="33"/>
        <end position="318"/>
    </location>
</feature>
<evidence type="ECO:0000313" key="4">
    <source>
        <dbReference type="Proteomes" id="UP001595829"/>
    </source>
</evidence>